<dbReference type="HOGENOM" id="CLU_000846_3_0_1"/>
<evidence type="ECO:0000256" key="5">
    <source>
        <dbReference type="ARBA" id="ARBA00008109"/>
    </source>
</evidence>
<dbReference type="AlphaFoldDB" id="E0VAM5"/>
<gene>
    <name evidence="27" type="primary">8232560</name>
    <name evidence="26" type="ORF">Phum_PHUM041040</name>
</gene>
<evidence type="ECO:0000256" key="16">
    <source>
        <dbReference type="ARBA" id="ARBA00023136"/>
    </source>
</evidence>
<dbReference type="eggNOG" id="KOG0206">
    <property type="taxonomic scope" value="Eukaryota"/>
</dbReference>
<reference evidence="27" key="3">
    <citation type="submission" date="2020-05" db="UniProtKB">
        <authorList>
            <consortium name="EnsemblMetazoa"/>
        </authorList>
    </citation>
    <scope>IDENTIFICATION</scope>
    <source>
        <strain evidence="27">USDA</strain>
    </source>
</reference>
<feature type="domain" description="P-type ATPase C-terminal" evidence="25">
    <location>
        <begin position="811"/>
        <end position="1062"/>
    </location>
</feature>
<comment type="catalytic activity">
    <reaction evidence="18">
        <text>a 1,2-diacyl-sn-glycero-3-phospho-L-serine(out) + ATP + H2O = a 1,2-diacyl-sn-glycero-3-phospho-L-serine(in) + ADP + phosphate + H(+)</text>
        <dbReference type="Rhea" id="RHEA:38567"/>
        <dbReference type="ChEBI" id="CHEBI:15377"/>
        <dbReference type="ChEBI" id="CHEBI:15378"/>
        <dbReference type="ChEBI" id="CHEBI:30616"/>
        <dbReference type="ChEBI" id="CHEBI:43474"/>
        <dbReference type="ChEBI" id="CHEBI:57262"/>
        <dbReference type="ChEBI" id="CHEBI:456216"/>
    </reaction>
    <physiologicalReaction direction="left-to-right" evidence="18">
        <dbReference type="Rhea" id="RHEA:38568"/>
    </physiologicalReaction>
</comment>
<evidence type="ECO:0000256" key="4">
    <source>
        <dbReference type="ARBA" id="ARBA00004555"/>
    </source>
</evidence>
<feature type="transmembrane region" description="Helical" evidence="22">
    <location>
        <begin position="305"/>
        <end position="329"/>
    </location>
</feature>
<evidence type="ECO:0000259" key="23">
    <source>
        <dbReference type="Pfam" id="PF00122"/>
    </source>
</evidence>
<evidence type="ECO:0000256" key="3">
    <source>
        <dbReference type="ARBA" id="ARBA00004236"/>
    </source>
</evidence>
<dbReference type="Pfam" id="PF16212">
    <property type="entry name" value="PhoLip_ATPase_C"/>
    <property type="match status" value="1"/>
</dbReference>
<keyword evidence="11 20" id="KW-0067">ATP-binding</keyword>
<keyword evidence="28" id="KW-1185">Reference proteome</keyword>
<dbReference type="SUPFAM" id="SSF56784">
    <property type="entry name" value="HAD-like"/>
    <property type="match status" value="1"/>
</dbReference>
<feature type="binding site" evidence="20">
    <location>
        <position position="669"/>
    </location>
    <ligand>
        <name>ATP</name>
        <dbReference type="ChEBI" id="CHEBI:30616"/>
    </ligand>
</feature>
<sequence>MKREKNPFRFDPERMNERKKIFESGRHNVAGSINSGGTDEPEDNRRHININEEQISKFCSNKVSTAKYSLFSFLPIFLFEQFRKYSNIFFLFIALLQQIPDVSPTGRYTTLIPLVFILTVSAVKEIVEDFKRHRADRETNHRKAEVLRNGHWDDVKWRNVVVGDIVKIRNNQFFPADVVLLSSSEPQAICFVETSNLDGETNLKIRQGLSATSYILETKDLISLKGSLQCEIPNRLLYEFKGVLHLSGERSLPLGPDQVLLRGAQLRNTTWVFGIVIYTGHETKLMKNSSRVPLKRSSVDKMTNVQILMLFFILIVLCLVSAIFNELWTRVHWEKDWYIALSQLDNSNFGFNLLTFIILYNNLIPISLQVSIEVVRIVQASFINMDLDMYYEESDTPAMARTSNLNEELGMVKYVFSDKTGTLTRNIMEFKKCSIAGIMYTIDDPNLVENYRNHKNKEYVKLFMELLSVCHTVIPEKVDGGLVYQAASPDERALVNGAKSYGWTFVTRTPDFVEVNVLGTLQRFIILNVIEFTSKRKRMSVIVKDPKGIIKIFCKGADSVIYERLSPSSQEFRAKTLKDLEDMATEGLRTLCCAYAEIKDEIYQKWKETYYKAVTSIQNRESKIEDAANLIEVNLTLLGATAIEDKLQDQVPETIESLLKADIKVWVLTGDKQETAINIGYSCKLISSGMILIFLNEESLDGTREAISKHIAELGDSLRRPNDIALIVDGKTLKYALSCDVKRDFLDLCTSCKVVICCRVSPSQKADVVDLVSKMTKSITLAIGDGANDVAMIQKANIGVGISGVEGLQAACASDYSIAQFKYLVKLLLVHGAWNYNRMCKLILYSFYKNVCLYVIELWFAIYSGWSGQVLFEKWSIGAYNVIFTAAPPLALGLFDKVCSAEARLTYCKLYKPSQNAQYFNFRVFWIWILNALFHSILLFWLPLLALEQDSIWKTGSVGGYLTLGNVVYTYVIVTVCLKAGLITSSWNLLTHFAIWGSIGLWFGFVVLCSNIWPTIPFEVVMVGQDQMIFSSFIFWLGLIAIPITALLLDVIFLTIKNTIFKTFTDQIRENEIRRRDGPQIVAAEFTTTVQDESGSKSKEPLATSVASVVRRKLQQLNQNKTCVLYYNNYIYIYNELIDALSETARLLRSVKCALTRRGTAVTELELSHGYAFSQEEGGVITQSQVIRAYNTNIPKPIGI</sequence>
<dbReference type="InterPro" id="IPR023299">
    <property type="entry name" value="ATPase_P-typ_cyto_dom_N"/>
</dbReference>
<keyword evidence="8 22" id="KW-0812">Transmembrane</keyword>
<feature type="transmembrane region" description="Helical" evidence="22">
    <location>
        <begin position="1033"/>
        <end position="1056"/>
    </location>
</feature>
<evidence type="ECO:0000313" key="28">
    <source>
        <dbReference type="Proteomes" id="UP000009046"/>
    </source>
</evidence>
<dbReference type="InterPro" id="IPR059000">
    <property type="entry name" value="ATPase_P-type_domA"/>
</dbReference>
<evidence type="ECO:0000256" key="15">
    <source>
        <dbReference type="ARBA" id="ARBA00023034"/>
    </source>
</evidence>
<keyword evidence="10 20" id="KW-0547">Nucleotide-binding</keyword>
<dbReference type="KEGG" id="phu:Phum_PHUM041040"/>
<keyword evidence="15" id="KW-0333">Golgi apparatus</keyword>
<reference evidence="26" key="2">
    <citation type="submission" date="2007-04" db="EMBL/GenBank/DDBJ databases">
        <title>The genome of the human body louse.</title>
        <authorList>
            <consortium name="The Human Body Louse Genome Consortium"/>
            <person name="Kirkness E."/>
            <person name="Walenz B."/>
            <person name="Hass B."/>
            <person name="Bruggner R."/>
            <person name="Strausberg R."/>
        </authorList>
    </citation>
    <scope>NUCLEOTIDE SEQUENCE</scope>
    <source>
        <strain evidence="26">USDA</strain>
    </source>
</reference>
<evidence type="ECO:0000256" key="12">
    <source>
        <dbReference type="ARBA" id="ARBA00022842"/>
    </source>
</evidence>
<keyword evidence="6" id="KW-1003">Cell membrane</keyword>
<reference evidence="26" key="1">
    <citation type="submission" date="2007-04" db="EMBL/GenBank/DDBJ databases">
        <title>Annotation of Pediculus humanus corporis strain USDA.</title>
        <authorList>
            <person name="Kirkness E."/>
            <person name="Hannick L."/>
            <person name="Hass B."/>
            <person name="Bruggner R."/>
            <person name="Lawson D."/>
            <person name="Bidwell S."/>
            <person name="Joardar V."/>
            <person name="Caler E."/>
            <person name="Walenz B."/>
            <person name="Inman J."/>
            <person name="Schobel S."/>
            <person name="Galinsky K."/>
            <person name="Amedeo P."/>
            <person name="Strausberg R."/>
        </authorList>
    </citation>
    <scope>NUCLEOTIDE SEQUENCE</scope>
    <source>
        <strain evidence="26">USDA</strain>
    </source>
</reference>
<evidence type="ECO:0000256" key="17">
    <source>
        <dbReference type="ARBA" id="ARBA00034036"/>
    </source>
</evidence>
<dbReference type="GO" id="GO:0000287">
    <property type="term" value="F:magnesium ion binding"/>
    <property type="evidence" value="ECO:0007669"/>
    <property type="project" value="UniProtKB-UniRule"/>
</dbReference>
<evidence type="ECO:0000256" key="9">
    <source>
        <dbReference type="ARBA" id="ARBA00022723"/>
    </source>
</evidence>
<feature type="binding site" evidence="20">
    <location>
        <position position="555"/>
    </location>
    <ligand>
        <name>ATP</name>
        <dbReference type="ChEBI" id="CHEBI:30616"/>
    </ligand>
</feature>
<comment type="cofactor">
    <cofactor evidence="1 21">
        <name>Mg(2+)</name>
        <dbReference type="ChEBI" id="CHEBI:18420"/>
    </cofactor>
</comment>
<dbReference type="InterPro" id="IPR006539">
    <property type="entry name" value="P-type_ATPase_IV"/>
</dbReference>
<comment type="subcellular location">
    <subcellularLocation>
        <location evidence="3">Cell membrane</location>
    </subcellularLocation>
    <subcellularLocation>
        <location evidence="4">Golgi apparatus</location>
    </subcellularLocation>
    <subcellularLocation>
        <location evidence="2 22">Membrane</location>
        <topology evidence="2 22">Multi-pass membrane protein</topology>
    </subcellularLocation>
</comment>
<comment type="catalytic activity">
    <reaction evidence="17 22">
        <text>ATP + H2O + phospholipidSide 1 = ADP + phosphate + phospholipidSide 2.</text>
        <dbReference type="EC" id="7.6.2.1"/>
    </reaction>
</comment>
<dbReference type="PANTHER" id="PTHR24092:SF150">
    <property type="entry name" value="PHOSPHOLIPID-TRANSPORTING ATPASE"/>
    <property type="match status" value="1"/>
</dbReference>
<dbReference type="PANTHER" id="PTHR24092">
    <property type="entry name" value="PROBABLE PHOSPHOLIPID-TRANSPORTING ATPASE"/>
    <property type="match status" value="1"/>
</dbReference>
<evidence type="ECO:0000256" key="1">
    <source>
        <dbReference type="ARBA" id="ARBA00001946"/>
    </source>
</evidence>
<keyword evidence="12 21" id="KW-0460">Magnesium</keyword>
<keyword evidence="16 22" id="KW-0472">Membrane</keyword>
<dbReference type="InterPro" id="IPR018303">
    <property type="entry name" value="ATPase_P-typ_P_site"/>
</dbReference>
<feature type="binding site" evidence="20">
    <location>
        <position position="491"/>
    </location>
    <ligand>
        <name>ATP</name>
        <dbReference type="ChEBI" id="CHEBI:30616"/>
    </ligand>
</feature>
<evidence type="ECO:0000259" key="25">
    <source>
        <dbReference type="Pfam" id="PF16212"/>
    </source>
</evidence>
<proteinExistence type="inferred from homology"/>
<comment type="similarity">
    <text evidence="5 22">Belongs to the cation transport ATPase (P-type) (TC 3.A.3) family. Type IV subfamily.</text>
</comment>
<dbReference type="GeneID" id="8232560"/>
<dbReference type="FunFam" id="2.70.150.10:FF:000021">
    <property type="entry name" value="Phospholipid-transporting ATPase"/>
    <property type="match status" value="1"/>
</dbReference>
<dbReference type="NCBIfam" id="TIGR01494">
    <property type="entry name" value="ATPase_P-type"/>
    <property type="match status" value="2"/>
</dbReference>
<evidence type="ECO:0000256" key="2">
    <source>
        <dbReference type="ARBA" id="ARBA00004141"/>
    </source>
</evidence>
<evidence type="ECO:0000256" key="8">
    <source>
        <dbReference type="ARBA" id="ARBA00022692"/>
    </source>
</evidence>
<feature type="binding site" evidence="20">
    <location>
        <position position="759"/>
    </location>
    <ligand>
        <name>ATP</name>
        <dbReference type="ChEBI" id="CHEBI:30616"/>
    </ligand>
</feature>
<dbReference type="Pfam" id="PF00122">
    <property type="entry name" value="E1-E2_ATPase"/>
    <property type="match status" value="1"/>
</dbReference>
<dbReference type="GO" id="GO:0016887">
    <property type="term" value="F:ATP hydrolysis activity"/>
    <property type="evidence" value="ECO:0007669"/>
    <property type="project" value="InterPro"/>
</dbReference>
<evidence type="ECO:0000256" key="7">
    <source>
        <dbReference type="ARBA" id="ARBA00022553"/>
    </source>
</evidence>
<feature type="binding site" evidence="20">
    <location>
        <position position="589"/>
    </location>
    <ligand>
        <name>ATP</name>
        <dbReference type="ChEBI" id="CHEBI:30616"/>
    </ligand>
</feature>
<evidence type="ECO:0000256" key="20">
    <source>
        <dbReference type="PIRSR" id="PIRSR606539-2"/>
    </source>
</evidence>
<feature type="transmembrane region" description="Helical" evidence="22">
    <location>
        <begin position="878"/>
        <end position="899"/>
    </location>
</feature>
<evidence type="ECO:0000256" key="14">
    <source>
        <dbReference type="ARBA" id="ARBA00022989"/>
    </source>
</evidence>
<dbReference type="SFLD" id="SFLDS00003">
    <property type="entry name" value="Haloacid_Dehalogenase"/>
    <property type="match status" value="1"/>
</dbReference>
<feature type="transmembrane region" description="Helical" evidence="22">
    <location>
        <begin position="961"/>
        <end position="981"/>
    </location>
</feature>
<dbReference type="FunFam" id="3.40.1110.10:FF:000035">
    <property type="entry name" value="Phospholipid-transporting ATPase"/>
    <property type="match status" value="1"/>
</dbReference>
<feature type="domain" description="P-type ATPase N-terminal" evidence="24">
    <location>
        <begin position="49"/>
        <end position="111"/>
    </location>
</feature>
<dbReference type="Gene3D" id="3.40.50.1000">
    <property type="entry name" value="HAD superfamily/HAD-like"/>
    <property type="match status" value="1"/>
</dbReference>
<dbReference type="OMA" id="MHSFWSW"/>
<keyword evidence="9 21" id="KW-0479">Metal-binding</keyword>
<evidence type="ECO:0000259" key="24">
    <source>
        <dbReference type="Pfam" id="PF16209"/>
    </source>
</evidence>
<dbReference type="InterPro" id="IPR001757">
    <property type="entry name" value="P_typ_ATPase"/>
</dbReference>
<dbReference type="InterPro" id="IPR044492">
    <property type="entry name" value="P_typ_ATPase_HD_dom"/>
</dbReference>
<dbReference type="RefSeq" id="XP_002423169.1">
    <property type="nucleotide sequence ID" value="XM_002423124.1"/>
</dbReference>
<evidence type="ECO:0000256" key="10">
    <source>
        <dbReference type="ARBA" id="ARBA00022741"/>
    </source>
</evidence>
<dbReference type="VEuPathDB" id="VectorBase:PHUM041040"/>
<feature type="active site" description="4-aspartylphosphate intermediate" evidence="19">
    <location>
        <position position="418"/>
    </location>
</feature>
<keyword evidence="7" id="KW-0597">Phosphoprotein</keyword>
<dbReference type="Gene3D" id="2.70.150.10">
    <property type="entry name" value="Calcium-transporting ATPase, cytoplasmic transduction domain A"/>
    <property type="match status" value="1"/>
</dbReference>
<dbReference type="InterPro" id="IPR032631">
    <property type="entry name" value="P-type_ATPase_N"/>
</dbReference>
<name>E0VAM5_PEDHC</name>
<keyword evidence="14 22" id="KW-1133">Transmembrane helix</keyword>
<evidence type="ECO:0000313" key="26">
    <source>
        <dbReference type="EMBL" id="EEB10431.1"/>
    </source>
</evidence>
<keyword evidence="13 22" id="KW-1278">Translocase</keyword>
<dbReference type="InterPro" id="IPR032630">
    <property type="entry name" value="P_typ_ATPase_c"/>
</dbReference>
<dbReference type="InterPro" id="IPR023298">
    <property type="entry name" value="ATPase_P-typ_TM_dom_sf"/>
</dbReference>
<dbReference type="InterPro" id="IPR036412">
    <property type="entry name" value="HAD-like_sf"/>
</dbReference>
<dbReference type="SUPFAM" id="SSF81665">
    <property type="entry name" value="Calcium ATPase, transmembrane domain M"/>
    <property type="match status" value="1"/>
</dbReference>
<feature type="binding site" evidence="21">
    <location>
        <position position="420"/>
    </location>
    <ligand>
        <name>Mg(2+)</name>
        <dbReference type="ChEBI" id="CHEBI:18420"/>
    </ligand>
</feature>
<feature type="binding site" evidence="20">
    <location>
        <position position="789"/>
    </location>
    <ligand>
        <name>ATP</name>
        <dbReference type="ChEBI" id="CHEBI:30616"/>
    </ligand>
</feature>
<accession>E0VAM5</accession>
<evidence type="ECO:0000256" key="13">
    <source>
        <dbReference type="ARBA" id="ARBA00022967"/>
    </source>
</evidence>
<dbReference type="STRING" id="121224.E0VAM5"/>
<evidence type="ECO:0000256" key="22">
    <source>
        <dbReference type="RuleBase" id="RU362033"/>
    </source>
</evidence>
<feature type="binding site" evidence="20">
    <location>
        <position position="788"/>
    </location>
    <ligand>
        <name>ATP</name>
        <dbReference type="ChEBI" id="CHEBI:30616"/>
    </ligand>
</feature>
<evidence type="ECO:0000256" key="6">
    <source>
        <dbReference type="ARBA" id="ARBA00022475"/>
    </source>
</evidence>
<feature type="binding site" evidence="20">
    <location>
        <position position="418"/>
    </location>
    <ligand>
        <name>ATP</name>
        <dbReference type="ChEBI" id="CHEBI:30616"/>
    </ligand>
</feature>
<dbReference type="Pfam" id="PF13246">
    <property type="entry name" value="Cation_ATPase"/>
    <property type="match status" value="1"/>
</dbReference>
<feature type="binding site" evidence="20">
    <location>
        <position position="419"/>
    </location>
    <ligand>
        <name>ATP</name>
        <dbReference type="ChEBI" id="CHEBI:30616"/>
    </ligand>
</feature>
<dbReference type="NCBIfam" id="TIGR01652">
    <property type="entry name" value="ATPase-Plipid"/>
    <property type="match status" value="2"/>
</dbReference>
<dbReference type="FunCoup" id="E0VAM5">
    <property type="interactions" value="758"/>
</dbReference>
<dbReference type="InParanoid" id="E0VAM5"/>
<dbReference type="OrthoDB" id="377733at2759"/>
<dbReference type="GO" id="GO:0005886">
    <property type="term" value="C:plasma membrane"/>
    <property type="evidence" value="ECO:0007669"/>
    <property type="project" value="UniProtKB-SubCell"/>
</dbReference>
<dbReference type="SFLD" id="SFLDG00002">
    <property type="entry name" value="C1.7:_P-type_atpase_like"/>
    <property type="match status" value="1"/>
</dbReference>
<feature type="transmembrane region" description="Helical" evidence="22">
    <location>
        <begin position="349"/>
        <end position="368"/>
    </location>
</feature>
<dbReference type="PRINTS" id="PR00119">
    <property type="entry name" value="CATATPASE"/>
</dbReference>
<dbReference type="GO" id="GO:0005524">
    <property type="term" value="F:ATP binding"/>
    <property type="evidence" value="ECO:0007669"/>
    <property type="project" value="UniProtKB-UniRule"/>
</dbReference>
<dbReference type="Gene3D" id="3.40.1110.10">
    <property type="entry name" value="Calcium-transporting ATPase, cytoplasmic domain N"/>
    <property type="match status" value="1"/>
</dbReference>
<dbReference type="Pfam" id="PF16209">
    <property type="entry name" value="PhoLip_ATPase_N"/>
    <property type="match status" value="1"/>
</dbReference>
<dbReference type="PROSITE" id="PS00154">
    <property type="entry name" value="ATPASE_E1_E2"/>
    <property type="match status" value="1"/>
</dbReference>
<evidence type="ECO:0000256" key="19">
    <source>
        <dbReference type="PIRSR" id="PIRSR606539-1"/>
    </source>
</evidence>
<dbReference type="EMBL" id="DS235012">
    <property type="protein sequence ID" value="EEB10431.1"/>
    <property type="molecule type" value="Genomic_DNA"/>
</dbReference>
<feature type="transmembrane region" description="Helical" evidence="22">
    <location>
        <begin position="920"/>
        <end position="941"/>
    </location>
</feature>
<dbReference type="CTD" id="8232560"/>
<dbReference type="FunFam" id="3.40.50.1000:FF:000010">
    <property type="entry name" value="Phospholipid-transporting ATPase"/>
    <property type="match status" value="1"/>
</dbReference>
<dbReference type="EnsemblMetazoa" id="PHUM041040-RA">
    <property type="protein sequence ID" value="PHUM041040-PA"/>
    <property type="gene ID" value="PHUM041040"/>
</dbReference>
<evidence type="ECO:0000313" key="27">
    <source>
        <dbReference type="EnsemblMetazoa" id="PHUM041040-PA"/>
    </source>
</evidence>
<feature type="binding site" evidence="20">
    <location>
        <position position="765"/>
    </location>
    <ligand>
        <name>ATP</name>
        <dbReference type="ChEBI" id="CHEBI:30616"/>
    </ligand>
</feature>
<dbReference type="GO" id="GO:0005802">
    <property type="term" value="C:trans-Golgi network"/>
    <property type="evidence" value="ECO:0007669"/>
    <property type="project" value="TreeGrafter"/>
</dbReference>
<dbReference type="GO" id="GO:0045332">
    <property type="term" value="P:phospholipid translocation"/>
    <property type="evidence" value="ECO:0007669"/>
    <property type="project" value="TreeGrafter"/>
</dbReference>
<dbReference type="GO" id="GO:0140326">
    <property type="term" value="F:ATPase-coupled intramembrane lipid transporter activity"/>
    <property type="evidence" value="ECO:0007669"/>
    <property type="project" value="UniProtKB-EC"/>
</dbReference>
<feature type="binding site" evidence="21">
    <location>
        <position position="785"/>
    </location>
    <ligand>
        <name>Mg(2+)</name>
        <dbReference type="ChEBI" id="CHEBI:18420"/>
    </ligand>
</feature>
<dbReference type="EMBL" id="AAZO01000482">
    <property type="status" value="NOT_ANNOTATED_CDS"/>
    <property type="molecule type" value="Genomic_DNA"/>
</dbReference>
<protein>
    <recommendedName>
        <fullName evidence="22">Phospholipid-transporting ATPase</fullName>
        <ecNumber evidence="22">7.6.2.1</ecNumber>
    </recommendedName>
</protein>
<dbReference type="SFLD" id="SFLDF00027">
    <property type="entry name" value="p-type_atpase"/>
    <property type="match status" value="1"/>
</dbReference>
<dbReference type="EC" id="7.6.2.1" evidence="22"/>
<feature type="transmembrane region" description="Helical" evidence="22">
    <location>
        <begin position="847"/>
        <end position="866"/>
    </location>
</feature>
<evidence type="ECO:0000256" key="18">
    <source>
        <dbReference type="ARBA" id="ARBA00051303"/>
    </source>
</evidence>
<evidence type="ECO:0000256" key="21">
    <source>
        <dbReference type="PIRSR" id="PIRSR606539-3"/>
    </source>
</evidence>
<feature type="binding site" evidence="20">
    <location>
        <position position="420"/>
    </location>
    <ligand>
        <name>ATP</name>
        <dbReference type="ChEBI" id="CHEBI:30616"/>
    </ligand>
</feature>
<dbReference type="SUPFAM" id="SSF81653">
    <property type="entry name" value="Calcium ATPase, transduction domain A"/>
    <property type="match status" value="1"/>
</dbReference>
<dbReference type="InterPro" id="IPR008250">
    <property type="entry name" value="ATPase_P-typ_transduc_dom_A_sf"/>
</dbReference>
<feature type="transmembrane region" description="Helical" evidence="22">
    <location>
        <begin position="993"/>
        <end position="1013"/>
    </location>
</feature>
<dbReference type="Proteomes" id="UP000009046">
    <property type="component" value="Unassembled WGS sequence"/>
</dbReference>
<dbReference type="InterPro" id="IPR023214">
    <property type="entry name" value="HAD_sf"/>
</dbReference>
<evidence type="ECO:0000256" key="11">
    <source>
        <dbReference type="ARBA" id="ARBA00022840"/>
    </source>
</evidence>
<feature type="binding site" evidence="20">
    <location>
        <position position="532"/>
    </location>
    <ligand>
        <name>ATP</name>
        <dbReference type="ChEBI" id="CHEBI:30616"/>
    </ligand>
</feature>
<dbReference type="SUPFAM" id="SSF81660">
    <property type="entry name" value="Metal cation-transporting ATPase, ATP-binding domain N"/>
    <property type="match status" value="1"/>
</dbReference>
<organism>
    <name type="scientific">Pediculus humanus subsp. corporis</name>
    <name type="common">Body louse</name>
    <dbReference type="NCBI Taxonomy" id="121224"/>
    <lineage>
        <taxon>Eukaryota</taxon>
        <taxon>Metazoa</taxon>
        <taxon>Ecdysozoa</taxon>
        <taxon>Arthropoda</taxon>
        <taxon>Hexapoda</taxon>
        <taxon>Insecta</taxon>
        <taxon>Pterygota</taxon>
        <taxon>Neoptera</taxon>
        <taxon>Paraneoptera</taxon>
        <taxon>Psocodea</taxon>
        <taxon>Troctomorpha</taxon>
        <taxon>Phthiraptera</taxon>
        <taxon>Anoplura</taxon>
        <taxon>Pediculidae</taxon>
        <taxon>Pediculus</taxon>
    </lineage>
</organism>
<feature type="domain" description="P-type ATPase A" evidence="23">
    <location>
        <begin position="140"/>
        <end position="202"/>
    </location>
</feature>
<feature type="binding site" evidence="21">
    <location>
        <position position="418"/>
    </location>
    <ligand>
        <name>Mg(2+)</name>
        <dbReference type="ChEBI" id="CHEBI:18420"/>
    </ligand>
</feature>
<feature type="binding site" evidence="20">
    <location>
        <position position="670"/>
    </location>
    <ligand>
        <name>ATP</name>
        <dbReference type="ChEBI" id="CHEBI:30616"/>
    </ligand>
</feature>
<feature type="binding site" evidence="20">
    <location>
        <position position="671"/>
    </location>
    <ligand>
        <name>ATP</name>
        <dbReference type="ChEBI" id="CHEBI:30616"/>
    </ligand>
</feature>
<dbReference type="CDD" id="cd02073">
    <property type="entry name" value="P-type_ATPase_APLT_Dnf-like"/>
    <property type="match status" value="1"/>
</dbReference>
<feature type="binding site" evidence="21">
    <location>
        <position position="789"/>
    </location>
    <ligand>
        <name>Mg(2+)</name>
        <dbReference type="ChEBI" id="CHEBI:18420"/>
    </ligand>
</feature>